<sequence>MKFKLELGFAEVISFLALIVSCIALWLSFKSGEGLIIQGGGLVQTAVISDDQKNQCKFVLAVPVTFHNSGKKAVSLERIAPPEHSQSVMFASGHELEFTKSPKYKQYLSNSGIGVIPSMWLSQVSSMREFVPSHNYIGDLIRPNETYSFYRVLVIDSTDEVSQLIDPKVFLSLEIKFSNGQVEHVNNAIEIDLSANQKCS</sequence>
<reference evidence="2 3" key="1">
    <citation type="submission" date="2016-09" db="EMBL/GenBank/DDBJ databases">
        <title>Genomic Taxonomy of the Vibrionaceae.</title>
        <authorList>
            <person name="Gonzalez-Castillo A."/>
            <person name="Gomez-Gil B."/>
            <person name="Enciso-Ibarra K."/>
        </authorList>
    </citation>
    <scope>NUCLEOTIDE SEQUENCE [LARGE SCALE GENOMIC DNA]</scope>
    <source>
        <strain evidence="2 3">CAIM 703</strain>
    </source>
</reference>
<dbReference type="EMBL" id="MJMJ01000023">
    <property type="protein sequence ID" value="OLQ88275.1"/>
    <property type="molecule type" value="Genomic_DNA"/>
</dbReference>
<keyword evidence="1" id="KW-1133">Transmembrane helix</keyword>
<dbReference type="Proteomes" id="UP000186313">
    <property type="component" value="Unassembled WGS sequence"/>
</dbReference>
<feature type="transmembrane region" description="Helical" evidence="1">
    <location>
        <begin position="7"/>
        <end position="29"/>
    </location>
</feature>
<keyword evidence="1" id="KW-0812">Transmembrane</keyword>
<dbReference type="RefSeq" id="WP_075709443.1">
    <property type="nucleotide sequence ID" value="NZ_MJMJ01000023.1"/>
</dbReference>
<dbReference type="PROSITE" id="PS51257">
    <property type="entry name" value="PROKAR_LIPOPROTEIN"/>
    <property type="match status" value="1"/>
</dbReference>
<organism evidence="2 3">
    <name type="scientific">Vibrio panuliri</name>
    <dbReference type="NCBI Taxonomy" id="1381081"/>
    <lineage>
        <taxon>Bacteria</taxon>
        <taxon>Pseudomonadati</taxon>
        <taxon>Pseudomonadota</taxon>
        <taxon>Gammaproteobacteria</taxon>
        <taxon>Vibrionales</taxon>
        <taxon>Vibrionaceae</taxon>
        <taxon>Vibrio</taxon>
    </lineage>
</organism>
<dbReference type="AlphaFoldDB" id="A0A1Q9HEW8"/>
<evidence type="ECO:0000313" key="2">
    <source>
        <dbReference type="EMBL" id="OLQ88275.1"/>
    </source>
</evidence>
<protein>
    <submittedName>
        <fullName evidence="2">Uncharacterized protein</fullName>
    </submittedName>
</protein>
<keyword evidence="1" id="KW-0472">Membrane</keyword>
<proteinExistence type="predicted"/>
<gene>
    <name evidence="2" type="ORF">BIY22_08915</name>
</gene>
<dbReference type="STRING" id="1381081.BIY22_08915"/>
<name>A0A1Q9HEW8_9VIBR</name>
<accession>A0A1Q9HEW8</accession>
<evidence type="ECO:0000313" key="3">
    <source>
        <dbReference type="Proteomes" id="UP000186313"/>
    </source>
</evidence>
<evidence type="ECO:0000256" key="1">
    <source>
        <dbReference type="SAM" id="Phobius"/>
    </source>
</evidence>
<comment type="caution">
    <text evidence="2">The sequence shown here is derived from an EMBL/GenBank/DDBJ whole genome shotgun (WGS) entry which is preliminary data.</text>
</comment>
<dbReference type="OrthoDB" id="9975906at2"/>